<feature type="non-terminal residue" evidence="1">
    <location>
        <position position="1"/>
    </location>
</feature>
<reference evidence="1 2" key="1">
    <citation type="journal article" date="2018" name="Front. Plant Sci.">
        <title>Red Clover (Trifolium pratense) and Zigzag Clover (T. medium) - A Picture of Genomic Similarities and Differences.</title>
        <authorList>
            <person name="Dluhosova J."/>
            <person name="Istvanek J."/>
            <person name="Nedelnik J."/>
            <person name="Repkova J."/>
        </authorList>
    </citation>
    <scope>NUCLEOTIDE SEQUENCE [LARGE SCALE GENOMIC DNA]</scope>
    <source>
        <strain evidence="2">cv. 10/8</strain>
        <tissue evidence="1">Leaf</tissue>
    </source>
</reference>
<dbReference type="EMBL" id="LXQA010535215">
    <property type="protein sequence ID" value="MCI57792.1"/>
    <property type="molecule type" value="Genomic_DNA"/>
</dbReference>
<evidence type="ECO:0000313" key="2">
    <source>
        <dbReference type="Proteomes" id="UP000265520"/>
    </source>
</evidence>
<keyword evidence="2" id="KW-1185">Reference proteome</keyword>
<sequence length="38" mass="4296">VLAQRAVQCCATRSVILLFCNMLCFLRNAREQVAQRAV</sequence>
<organism evidence="1 2">
    <name type="scientific">Trifolium medium</name>
    <dbReference type="NCBI Taxonomy" id="97028"/>
    <lineage>
        <taxon>Eukaryota</taxon>
        <taxon>Viridiplantae</taxon>
        <taxon>Streptophyta</taxon>
        <taxon>Embryophyta</taxon>
        <taxon>Tracheophyta</taxon>
        <taxon>Spermatophyta</taxon>
        <taxon>Magnoliopsida</taxon>
        <taxon>eudicotyledons</taxon>
        <taxon>Gunneridae</taxon>
        <taxon>Pentapetalae</taxon>
        <taxon>rosids</taxon>
        <taxon>fabids</taxon>
        <taxon>Fabales</taxon>
        <taxon>Fabaceae</taxon>
        <taxon>Papilionoideae</taxon>
        <taxon>50 kb inversion clade</taxon>
        <taxon>NPAAA clade</taxon>
        <taxon>Hologalegina</taxon>
        <taxon>IRL clade</taxon>
        <taxon>Trifolieae</taxon>
        <taxon>Trifolium</taxon>
    </lineage>
</organism>
<dbReference type="AlphaFoldDB" id="A0A392TA87"/>
<name>A0A392TA87_9FABA</name>
<proteinExistence type="predicted"/>
<evidence type="ECO:0000313" key="1">
    <source>
        <dbReference type="EMBL" id="MCI57792.1"/>
    </source>
</evidence>
<comment type="caution">
    <text evidence="1">The sequence shown here is derived from an EMBL/GenBank/DDBJ whole genome shotgun (WGS) entry which is preliminary data.</text>
</comment>
<accession>A0A392TA87</accession>
<protein>
    <submittedName>
        <fullName evidence="1">Uncharacterized protein</fullName>
    </submittedName>
</protein>
<dbReference type="Proteomes" id="UP000265520">
    <property type="component" value="Unassembled WGS sequence"/>
</dbReference>